<feature type="domain" description="Signal transduction histidine kinase subgroup 3 dimerisation and phosphoacceptor" evidence="6">
    <location>
        <begin position="595"/>
        <end position="657"/>
    </location>
</feature>
<dbReference type="InterPro" id="IPR036890">
    <property type="entry name" value="HATPase_C_sf"/>
</dbReference>
<feature type="transmembrane region" description="Helical" evidence="5">
    <location>
        <begin position="113"/>
        <end position="137"/>
    </location>
</feature>
<dbReference type="PANTHER" id="PTHR24421:SF63">
    <property type="entry name" value="SENSOR HISTIDINE KINASE DESK"/>
    <property type="match status" value="1"/>
</dbReference>
<keyword evidence="5" id="KW-1133">Transmembrane helix</keyword>
<evidence type="ECO:0000256" key="1">
    <source>
        <dbReference type="ARBA" id="ARBA00022679"/>
    </source>
</evidence>
<proteinExistence type="predicted"/>
<feature type="transmembrane region" description="Helical" evidence="5">
    <location>
        <begin position="86"/>
        <end position="107"/>
    </location>
</feature>
<accession>A0ABS9XDR0</accession>
<organism evidence="7 8">
    <name type="scientific">Streptomyces spinosisporus</name>
    <dbReference type="NCBI Taxonomy" id="2927582"/>
    <lineage>
        <taxon>Bacteria</taxon>
        <taxon>Bacillati</taxon>
        <taxon>Actinomycetota</taxon>
        <taxon>Actinomycetes</taxon>
        <taxon>Kitasatosporales</taxon>
        <taxon>Streptomycetaceae</taxon>
        <taxon>Streptomyces</taxon>
    </lineage>
</organism>
<name>A0ABS9XDR0_9ACTN</name>
<feature type="domain" description="Signal transduction histidine kinase subgroup 3 dimerisation and phosphoacceptor" evidence="6">
    <location>
        <begin position="194"/>
        <end position="260"/>
    </location>
</feature>
<dbReference type="InterPro" id="IPR050482">
    <property type="entry name" value="Sensor_HK_TwoCompSys"/>
</dbReference>
<evidence type="ECO:0000313" key="7">
    <source>
        <dbReference type="EMBL" id="MCI3239752.1"/>
    </source>
</evidence>
<feature type="transmembrane region" description="Helical" evidence="5">
    <location>
        <begin position="449"/>
        <end position="468"/>
    </location>
</feature>
<dbReference type="GO" id="GO:0016301">
    <property type="term" value="F:kinase activity"/>
    <property type="evidence" value="ECO:0007669"/>
    <property type="project" value="UniProtKB-KW"/>
</dbReference>
<feature type="transmembrane region" description="Helical" evidence="5">
    <location>
        <begin position="521"/>
        <end position="547"/>
    </location>
</feature>
<evidence type="ECO:0000256" key="5">
    <source>
        <dbReference type="SAM" id="Phobius"/>
    </source>
</evidence>
<dbReference type="Proteomes" id="UP001165270">
    <property type="component" value="Unassembled WGS sequence"/>
</dbReference>
<dbReference type="CDD" id="cd16917">
    <property type="entry name" value="HATPase_UhpB-NarQ-NarX-like"/>
    <property type="match status" value="2"/>
</dbReference>
<evidence type="ECO:0000313" key="8">
    <source>
        <dbReference type="Proteomes" id="UP001165270"/>
    </source>
</evidence>
<dbReference type="PANTHER" id="PTHR24421">
    <property type="entry name" value="NITRATE/NITRITE SENSOR PROTEIN NARX-RELATED"/>
    <property type="match status" value="1"/>
</dbReference>
<protein>
    <submittedName>
        <fullName evidence="7">Histidine kinase</fullName>
    </submittedName>
</protein>
<gene>
    <name evidence="7" type="ORF">MQN93_08445</name>
</gene>
<keyword evidence="8" id="KW-1185">Reference proteome</keyword>
<keyword evidence="5" id="KW-0812">Transmembrane</keyword>
<dbReference type="Pfam" id="PF07730">
    <property type="entry name" value="HisKA_3"/>
    <property type="match status" value="2"/>
</dbReference>
<sequence length="790" mass="83409">MSTNAAGREDGESVPAGSQELPPRKAIAITAAVLVGFFVIDGSYVWAEHPPAWELAASLSGFAGMLVLQLSHSFPRLFPFLTRYRYATWVLQALLACIPIAVFGVAWGGMIVFLTASAVLVFPAALGWPLFVLCAAAETAVFHHYAPRWADAVYAGVESVLIPLIVIGLSRMSGMIGQLHRSREELSRLAVAAERLRFARDLHDVVGFSLSAISLKCELAYRLLADAPAKAQEELAEILGTSRKALADVRSVSRGYREMSLSGEADAAVSMLAGAGIRTQLQFDCGSLPGPVDTALAAALREGLTNMLRHSKAERCVIGAGVHDGTVRLTLANDGVGRAARVARTVSDGGLTVLERRLAALGGTLAHAAGDDGWFRLEAAVPLTEPAGPEPAARPAHRGTPDAASPPAPTPEVGHADLVPRAAALITLAVLAGYFLAYGVVTASYGLPAGRLIGAVFCLLMIVVLHLAESFHWRMSWASRWAGTPRYVALGLLALFQLVPYLLFGRHWVGIPGLLAGSALLALPAAAAWPAAAVAIAGCNVALYAVGNGVQDVIYETAYDVICALVVFGLSRMAQLATELHWSRAEIARLAVITERLRFARDLHDLLGFSLSAITLKCELVRRLAPVKPVRAQAELTEVLQIARQALADVRVVAGGTHRMSLTTEAENATAMLAGVGISAQVRLDCGELPADVDTVLATLLREGLTNVLRHSQAGQCRITAERTADAVRLSLVNDGADGTGKAVLDSHGGGSGIGNLSTRIQAVGGRLTAQRCREGWFELTAEVQLKTTG</sequence>
<evidence type="ECO:0000256" key="3">
    <source>
        <dbReference type="ARBA" id="ARBA00023012"/>
    </source>
</evidence>
<evidence type="ECO:0000259" key="6">
    <source>
        <dbReference type="Pfam" id="PF07730"/>
    </source>
</evidence>
<evidence type="ECO:0000256" key="4">
    <source>
        <dbReference type="SAM" id="MobiDB-lite"/>
    </source>
</evidence>
<reference evidence="7" key="1">
    <citation type="submission" date="2022-03" db="EMBL/GenBank/DDBJ databases">
        <title>Streptomyces 7R015 and 7R016 isolated from Barleria lupulina in Thailand.</title>
        <authorList>
            <person name="Kanchanasin P."/>
            <person name="Phongsopitanun W."/>
            <person name="Tanasupawat S."/>
        </authorList>
    </citation>
    <scope>NUCLEOTIDE SEQUENCE</scope>
    <source>
        <strain evidence="7">7R016</strain>
    </source>
</reference>
<dbReference type="Gene3D" id="3.30.565.10">
    <property type="entry name" value="Histidine kinase-like ATPase, C-terminal domain"/>
    <property type="match status" value="2"/>
</dbReference>
<feature type="transmembrane region" description="Helical" evidence="5">
    <location>
        <begin position="488"/>
        <end position="509"/>
    </location>
</feature>
<dbReference type="InterPro" id="IPR011712">
    <property type="entry name" value="Sig_transdc_His_kin_sub3_dim/P"/>
</dbReference>
<feature type="transmembrane region" description="Helical" evidence="5">
    <location>
        <begin position="149"/>
        <end position="169"/>
    </location>
</feature>
<keyword evidence="2 7" id="KW-0418">Kinase</keyword>
<dbReference type="EMBL" id="JALDAX010000003">
    <property type="protein sequence ID" value="MCI3239752.1"/>
    <property type="molecule type" value="Genomic_DNA"/>
</dbReference>
<keyword evidence="3" id="KW-0902">Two-component regulatory system</keyword>
<feature type="transmembrane region" description="Helical" evidence="5">
    <location>
        <begin position="418"/>
        <end position="437"/>
    </location>
</feature>
<feature type="transmembrane region" description="Helical" evidence="5">
    <location>
        <begin position="26"/>
        <end position="46"/>
    </location>
</feature>
<dbReference type="RefSeq" id="WP_242708973.1">
    <property type="nucleotide sequence ID" value="NZ_JALDAX010000003.1"/>
</dbReference>
<keyword evidence="5" id="KW-0472">Membrane</keyword>
<feature type="region of interest" description="Disordered" evidence="4">
    <location>
        <begin position="386"/>
        <end position="412"/>
    </location>
</feature>
<feature type="transmembrane region" description="Helical" evidence="5">
    <location>
        <begin position="52"/>
        <end position="74"/>
    </location>
</feature>
<comment type="caution">
    <text evidence="7">The sequence shown here is derived from an EMBL/GenBank/DDBJ whole genome shotgun (WGS) entry which is preliminary data.</text>
</comment>
<keyword evidence="1" id="KW-0808">Transferase</keyword>
<dbReference type="SUPFAM" id="SSF55874">
    <property type="entry name" value="ATPase domain of HSP90 chaperone/DNA topoisomerase II/histidine kinase"/>
    <property type="match status" value="2"/>
</dbReference>
<dbReference type="Gene3D" id="1.20.5.1930">
    <property type="match status" value="2"/>
</dbReference>
<evidence type="ECO:0000256" key="2">
    <source>
        <dbReference type="ARBA" id="ARBA00022777"/>
    </source>
</evidence>